<feature type="transmembrane region" description="Helical" evidence="2">
    <location>
        <begin position="121"/>
        <end position="143"/>
    </location>
</feature>
<organism evidence="3 4">
    <name type="scientific">Oricola cellulosilytica</name>
    <dbReference type="NCBI Taxonomy" id="1429082"/>
    <lineage>
        <taxon>Bacteria</taxon>
        <taxon>Pseudomonadati</taxon>
        <taxon>Pseudomonadota</taxon>
        <taxon>Alphaproteobacteria</taxon>
        <taxon>Hyphomicrobiales</taxon>
        <taxon>Ahrensiaceae</taxon>
        <taxon>Oricola</taxon>
    </lineage>
</organism>
<evidence type="ECO:0000313" key="3">
    <source>
        <dbReference type="EMBL" id="TCD14485.1"/>
    </source>
</evidence>
<evidence type="ECO:0000313" key="4">
    <source>
        <dbReference type="Proteomes" id="UP000291301"/>
    </source>
</evidence>
<dbReference type="RefSeq" id="WP_131568556.1">
    <property type="nucleotide sequence ID" value="NZ_JAINFK010000002.1"/>
</dbReference>
<feature type="region of interest" description="Disordered" evidence="1">
    <location>
        <begin position="178"/>
        <end position="197"/>
    </location>
</feature>
<evidence type="ECO:0000256" key="2">
    <source>
        <dbReference type="SAM" id="Phobius"/>
    </source>
</evidence>
<feature type="transmembrane region" description="Helical" evidence="2">
    <location>
        <begin position="95"/>
        <end position="115"/>
    </location>
</feature>
<dbReference type="EMBL" id="SJST01000003">
    <property type="protein sequence ID" value="TCD14485.1"/>
    <property type="molecule type" value="Genomic_DNA"/>
</dbReference>
<keyword evidence="2" id="KW-1133">Transmembrane helix</keyword>
<sequence length="197" mass="20923">MRQLLSGSIFFSWMAFALAVTVGGLPQTGASAGLLREMQRLLTEPAFLGLSSGMAQGVITVMVAVTLALMLWALMFSLTGGDDDYPERMTAEAAAFSWTLGVTGLWMLIAMAIGGTSALPALFVIYMVTLVSMLAAGGVEFAWEGRPVARNAKHAEERMARRLAAHMALSSARLAERTHKGSAPRKFALAESKPGNA</sequence>
<accession>A0A4R0PE66</accession>
<evidence type="ECO:0000256" key="1">
    <source>
        <dbReference type="SAM" id="MobiDB-lite"/>
    </source>
</evidence>
<keyword evidence="2" id="KW-0472">Membrane</keyword>
<dbReference type="AlphaFoldDB" id="A0A4R0PE66"/>
<comment type="caution">
    <text evidence="3">The sequence shown here is derived from an EMBL/GenBank/DDBJ whole genome shotgun (WGS) entry which is preliminary data.</text>
</comment>
<feature type="transmembrane region" description="Helical" evidence="2">
    <location>
        <begin position="55"/>
        <end position="74"/>
    </location>
</feature>
<dbReference type="Proteomes" id="UP000291301">
    <property type="component" value="Unassembled WGS sequence"/>
</dbReference>
<gene>
    <name evidence="3" type="ORF">E0D97_10530</name>
</gene>
<proteinExistence type="predicted"/>
<name>A0A4R0PE66_9HYPH</name>
<keyword evidence="4" id="KW-1185">Reference proteome</keyword>
<reference evidence="3 4" key="1">
    <citation type="journal article" date="2015" name="Antonie Van Leeuwenhoek">
        <title>Oricola cellulosilytica gen. nov., sp. nov., a cellulose-degrading bacterium of the family Phyllobacteriaceae isolated from surface seashore water, and emended descriptions of Mesorhizobium loti and Phyllobacterium myrsinacearum.</title>
        <authorList>
            <person name="Hameed A."/>
            <person name="Shahina M."/>
            <person name="Lai W.A."/>
            <person name="Lin S.Y."/>
            <person name="Young L.S."/>
            <person name="Liu Y.C."/>
            <person name="Hsu Y.H."/>
            <person name="Young C.C."/>
        </authorList>
    </citation>
    <scope>NUCLEOTIDE SEQUENCE [LARGE SCALE GENOMIC DNA]</scope>
    <source>
        <strain evidence="3 4">KCTC 52183</strain>
    </source>
</reference>
<keyword evidence="2" id="KW-0812">Transmembrane</keyword>
<protein>
    <submittedName>
        <fullName evidence="3">Uncharacterized protein</fullName>
    </submittedName>
</protein>